<feature type="domain" description="Cation efflux protein transmembrane" evidence="9">
    <location>
        <begin position="29"/>
        <end position="237"/>
    </location>
</feature>
<reference evidence="10 11" key="1">
    <citation type="submission" date="2019-08" db="EMBL/GenBank/DDBJ databases">
        <title>Whole-genome Sequencing of e-waste polymer degrading bacterium Pseudomonas sp. strain PE08.</title>
        <authorList>
            <person name="Kirdat K."/>
            <person name="Debbarma P."/>
            <person name="Narawade N."/>
            <person name="Suyal D."/>
            <person name="Thorat V."/>
            <person name="Shouche Y."/>
            <person name="Goel R."/>
            <person name="Yadav A."/>
        </authorList>
    </citation>
    <scope>NUCLEOTIDE SEQUENCE [LARGE SCALE GENOMIC DNA]</scope>
    <source>
        <strain evidence="10 11">PE08</strain>
    </source>
</reference>
<comment type="subcellular location">
    <subcellularLocation>
        <location evidence="1">Membrane</location>
        <topology evidence="1">Multi-pass membrane protein</topology>
    </subcellularLocation>
</comment>
<dbReference type="InterPro" id="IPR002524">
    <property type="entry name" value="Cation_efflux"/>
</dbReference>
<accession>A0A5J6QNQ0</accession>
<evidence type="ECO:0000256" key="8">
    <source>
        <dbReference type="SAM" id="Phobius"/>
    </source>
</evidence>
<dbReference type="GO" id="GO:0005385">
    <property type="term" value="F:zinc ion transmembrane transporter activity"/>
    <property type="evidence" value="ECO:0007669"/>
    <property type="project" value="InterPro"/>
</dbReference>
<evidence type="ECO:0000256" key="4">
    <source>
        <dbReference type="ARBA" id="ARBA00022906"/>
    </source>
</evidence>
<evidence type="ECO:0000313" key="10">
    <source>
        <dbReference type="EMBL" id="QEY62199.1"/>
    </source>
</evidence>
<dbReference type="Pfam" id="PF01545">
    <property type="entry name" value="Cation_efflux"/>
    <property type="match status" value="1"/>
</dbReference>
<evidence type="ECO:0000259" key="9">
    <source>
        <dbReference type="Pfam" id="PF01545"/>
    </source>
</evidence>
<keyword evidence="2" id="KW-0813">Transport</keyword>
<keyword evidence="11" id="KW-1185">Reference proteome</keyword>
<dbReference type="GO" id="GO:0006882">
    <property type="term" value="P:intracellular zinc ion homeostasis"/>
    <property type="evidence" value="ECO:0007669"/>
    <property type="project" value="InterPro"/>
</dbReference>
<dbReference type="InterPro" id="IPR045316">
    <property type="entry name" value="Msc2-like"/>
</dbReference>
<dbReference type="AlphaFoldDB" id="A0A5J6QNQ0"/>
<evidence type="ECO:0000313" key="11">
    <source>
        <dbReference type="Proteomes" id="UP000327179"/>
    </source>
</evidence>
<keyword evidence="3 8" id="KW-0812">Transmembrane</keyword>
<protein>
    <submittedName>
        <fullName evidence="10">CDF family Co(II)/Ni(II) efflux transporter DmeF</fullName>
    </submittedName>
</protein>
<feature type="transmembrane region" description="Helical" evidence="8">
    <location>
        <begin position="206"/>
        <end position="225"/>
    </location>
</feature>
<evidence type="ECO:0000256" key="1">
    <source>
        <dbReference type="ARBA" id="ARBA00004141"/>
    </source>
</evidence>
<evidence type="ECO:0000256" key="6">
    <source>
        <dbReference type="ARBA" id="ARBA00023065"/>
    </source>
</evidence>
<dbReference type="RefSeq" id="WP_151132737.1">
    <property type="nucleotide sequence ID" value="NZ_CP043311.1"/>
</dbReference>
<feature type="transmembrane region" description="Helical" evidence="8">
    <location>
        <begin position="92"/>
        <end position="113"/>
    </location>
</feature>
<evidence type="ECO:0000256" key="7">
    <source>
        <dbReference type="ARBA" id="ARBA00023136"/>
    </source>
</evidence>
<dbReference type="PANTHER" id="PTHR45755">
    <property type="match status" value="1"/>
</dbReference>
<keyword evidence="6" id="KW-0406">Ion transport</keyword>
<dbReference type="PANTHER" id="PTHR45755:SF4">
    <property type="entry name" value="ZINC TRANSPORTER 7"/>
    <property type="match status" value="1"/>
</dbReference>
<sequence>MTTRNPEHWVHSHQFHQSNLSAERKTRLVMWITAVMMLAEIAGGWFFNSMALLADGWHMSSHALALGLSLFAYAAARNLAHDRRFAFGTWKVEILGGYSSAILLLGVAGLMVFQSVERLLSPGPIHYDEAIAIAVLGLLVNLLCAWLLRDDHDHHHHDHGHGHAHHHHAHHHQDLNLRSAYLHVVADAATSVLAIVALLAGKFWGAAWLDPVMGLVGAVLVARWAKGLLRDSARVLLDAEMDAPVVEEVRQVIAALPAAPTITDLHVWRVGKDRYACVLTLATTGAVDADCVRQALAIHEELAHVTVEINRLGASLPV</sequence>
<dbReference type="KEGG" id="plal:FXN65_08975"/>
<feature type="transmembrane region" description="Helical" evidence="8">
    <location>
        <begin position="180"/>
        <end position="200"/>
    </location>
</feature>
<dbReference type="Gene3D" id="1.20.1510.10">
    <property type="entry name" value="Cation efflux protein transmembrane domain"/>
    <property type="match status" value="1"/>
</dbReference>
<dbReference type="SUPFAM" id="SSF161111">
    <property type="entry name" value="Cation efflux protein transmembrane domain-like"/>
    <property type="match status" value="1"/>
</dbReference>
<evidence type="ECO:0000256" key="2">
    <source>
        <dbReference type="ARBA" id="ARBA00022448"/>
    </source>
</evidence>
<dbReference type="InterPro" id="IPR058533">
    <property type="entry name" value="Cation_efflux_TM"/>
</dbReference>
<dbReference type="Proteomes" id="UP000327179">
    <property type="component" value="Chromosome"/>
</dbReference>
<feature type="transmembrane region" description="Helical" evidence="8">
    <location>
        <begin position="59"/>
        <end position="80"/>
    </location>
</feature>
<gene>
    <name evidence="10" type="primary">dmeF</name>
    <name evidence="10" type="ORF">FXN65_08975</name>
</gene>
<dbReference type="GO" id="GO:0016020">
    <property type="term" value="C:membrane"/>
    <property type="evidence" value="ECO:0007669"/>
    <property type="project" value="UniProtKB-SubCell"/>
</dbReference>
<organism evidence="10 11">
    <name type="scientific">Metapseudomonas lalkuanensis</name>
    <dbReference type="NCBI Taxonomy" id="2604832"/>
    <lineage>
        <taxon>Bacteria</taxon>
        <taxon>Pseudomonadati</taxon>
        <taxon>Pseudomonadota</taxon>
        <taxon>Gammaproteobacteria</taxon>
        <taxon>Pseudomonadales</taxon>
        <taxon>Pseudomonadaceae</taxon>
        <taxon>Metapseudomonas</taxon>
    </lineage>
</organism>
<dbReference type="NCBIfam" id="NF033827">
    <property type="entry name" value="CDF_efflux_DmeF"/>
    <property type="match status" value="1"/>
</dbReference>
<name>A0A5J6QNQ0_9GAMM</name>
<evidence type="ECO:0000256" key="3">
    <source>
        <dbReference type="ARBA" id="ARBA00022692"/>
    </source>
</evidence>
<dbReference type="EMBL" id="CP043311">
    <property type="protein sequence ID" value="QEY62199.1"/>
    <property type="molecule type" value="Genomic_DNA"/>
</dbReference>
<proteinExistence type="predicted"/>
<keyword evidence="7 8" id="KW-0472">Membrane</keyword>
<evidence type="ECO:0000256" key="5">
    <source>
        <dbReference type="ARBA" id="ARBA00022989"/>
    </source>
</evidence>
<feature type="transmembrane region" description="Helical" evidence="8">
    <location>
        <begin position="28"/>
        <end position="47"/>
    </location>
</feature>
<dbReference type="NCBIfam" id="TIGR01297">
    <property type="entry name" value="CDF"/>
    <property type="match status" value="1"/>
</dbReference>
<keyword evidence="5 8" id="KW-1133">Transmembrane helix</keyword>
<feature type="transmembrane region" description="Helical" evidence="8">
    <location>
        <begin position="125"/>
        <end position="148"/>
    </location>
</feature>
<keyword evidence="4" id="KW-0864">Zinc transport</keyword>
<keyword evidence="4" id="KW-0862">Zinc</keyword>
<dbReference type="InterPro" id="IPR027469">
    <property type="entry name" value="Cation_efflux_TMD_sf"/>
</dbReference>